<evidence type="ECO:0000256" key="8">
    <source>
        <dbReference type="ARBA" id="ARBA00023136"/>
    </source>
</evidence>
<feature type="transmembrane region" description="Helical" evidence="13">
    <location>
        <begin position="263"/>
        <end position="286"/>
    </location>
</feature>
<reference evidence="16 17" key="1">
    <citation type="journal article" date="2011" name="Cell">
        <title>The monarch butterfly genome yields insights into long-distance migration.</title>
        <authorList>
            <person name="Zhan S."/>
            <person name="Merlin C."/>
            <person name="Boore J.L."/>
            <person name="Reppert S.M."/>
        </authorList>
    </citation>
    <scope>NUCLEOTIDE SEQUENCE [LARGE SCALE GENOMIC DNA]</scope>
    <source>
        <strain evidence="16">F-2</strain>
    </source>
</reference>
<evidence type="ECO:0000256" key="13">
    <source>
        <dbReference type="SAM" id="Phobius"/>
    </source>
</evidence>
<dbReference type="GO" id="GO:0050906">
    <property type="term" value="P:detection of stimulus involved in sensory perception"/>
    <property type="evidence" value="ECO:0007669"/>
    <property type="project" value="UniProtKB-ARBA"/>
</dbReference>
<accession>A0A212F4A5</accession>
<keyword evidence="9 16" id="KW-0675">Receptor</keyword>
<proteinExistence type="inferred from homology"/>
<comment type="similarity">
    <text evidence="2">Belongs to the glutamate-gated ion channel (TC 1.A.10.1) family.</text>
</comment>
<dbReference type="SUPFAM" id="SSF53850">
    <property type="entry name" value="Periplasmic binding protein-like II"/>
    <property type="match status" value="1"/>
</dbReference>
<dbReference type="InterPro" id="IPR052192">
    <property type="entry name" value="Insect_Ionotropic_Sensory_Rcpt"/>
</dbReference>
<dbReference type="EMBL" id="AGBW02010414">
    <property type="protein sequence ID" value="OWR48561.1"/>
    <property type="molecule type" value="Genomic_DNA"/>
</dbReference>
<keyword evidence="5 13" id="KW-0812">Transmembrane</keyword>
<comment type="caution">
    <text evidence="16">The sequence shown here is derived from an EMBL/GenBank/DDBJ whole genome shotgun (WGS) entry which is preliminary data.</text>
</comment>
<evidence type="ECO:0000256" key="12">
    <source>
        <dbReference type="ARBA" id="ARBA00023303"/>
    </source>
</evidence>
<feature type="transmembrane region" description="Helical" evidence="13">
    <location>
        <begin position="292"/>
        <end position="312"/>
    </location>
</feature>
<evidence type="ECO:0000256" key="6">
    <source>
        <dbReference type="ARBA" id="ARBA00022989"/>
    </source>
</evidence>
<dbReference type="GO" id="GO:0005886">
    <property type="term" value="C:plasma membrane"/>
    <property type="evidence" value="ECO:0007669"/>
    <property type="project" value="UniProtKB-SubCell"/>
</dbReference>
<dbReference type="GO" id="GO:0015276">
    <property type="term" value="F:ligand-gated monoatomic ion channel activity"/>
    <property type="evidence" value="ECO:0007669"/>
    <property type="project" value="InterPro"/>
</dbReference>
<name>A0A212F4A5_DANPL</name>
<dbReference type="KEGG" id="dpl:KGM_200936"/>
<organism evidence="16 17">
    <name type="scientific">Danaus plexippus plexippus</name>
    <dbReference type="NCBI Taxonomy" id="278856"/>
    <lineage>
        <taxon>Eukaryota</taxon>
        <taxon>Metazoa</taxon>
        <taxon>Ecdysozoa</taxon>
        <taxon>Arthropoda</taxon>
        <taxon>Hexapoda</taxon>
        <taxon>Insecta</taxon>
        <taxon>Pterygota</taxon>
        <taxon>Neoptera</taxon>
        <taxon>Endopterygota</taxon>
        <taxon>Lepidoptera</taxon>
        <taxon>Glossata</taxon>
        <taxon>Ditrysia</taxon>
        <taxon>Papilionoidea</taxon>
        <taxon>Nymphalidae</taxon>
        <taxon>Danainae</taxon>
        <taxon>Danaini</taxon>
        <taxon>Danaina</taxon>
        <taxon>Danaus</taxon>
        <taxon>Danaus</taxon>
    </lineage>
</organism>
<evidence type="ECO:0000259" key="14">
    <source>
        <dbReference type="Pfam" id="PF00060"/>
    </source>
</evidence>
<protein>
    <submittedName>
        <fullName evidence="16">Ionotropic receptor IR41a</fullName>
    </submittedName>
</protein>
<gene>
    <name evidence="16" type="ORF">KGM_200936</name>
</gene>
<feature type="transmembrane region" description="Helical" evidence="13">
    <location>
        <begin position="505"/>
        <end position="530"/>
    </location>
</feature>
<evidence type="ECO:0000256" key="9">
    <source>
        <dbReference type="ARBA" id="ARBA00023170"/>
    </source>
</evidence>
<evidence type="ECO:0000256" key="2">
    <source>
        <dbReference type="ARBA" id="ARBA00008685"/>
    </source>
</evidence>
<evidence type="ECO:0000256" key="11">
    <source>
        <dbReference type="ARBA" id="ARBA00023286"/>
    </source>
</evidence>
<comment type="subcellular location">
    <subcellularLocation>
        <location evidence="1">Cell membrane</location>
        <topology evidence="1">Multi-pass membrane protein</topology>
    </subcellularLocation>
</comment>
<keyword evidence="8 13" id="KW-0472">Membrane</keyword>
<dbReference type="Pfam" id="PF10613">
    <property type="entry name" value="Lig_chan-Glu_bd"/>
    <property type="match status" value="1"/>
</dbReference>
<dbReference type="PANTHER" id="PTHR42643">
    <property type="entry name" value="IONOTROPIC RECEPTOR 20A-RELATED"/>
    <property type="match status" value="1"/>
</dbReference>
<keyword evidence="11" id="KW-1071">Ligand-gated ion channel</keyword>
<keyword evidence="17" id="KW-1185">Reference proteome</keyword>
<feature type="domain" description="Ionotropic glutamate receptor C-terminal" evidence="14">
    <location>
        <begin position="284"/>
        <end position="521"/>
    </location>
</feature>
<dbReference type="STRING" id="278856.A0A212F4A5"/>
<dbReference type="PANTHER" id="PTHR42643:SF40">
    <property type="entry name" value="IONOTROPIC RECEPTOR 41A-RELATED"/>
    <property type="match status" value="1"/>
</dbReference>
<dbReference type="Gene3D" id="3.40.190.10">
    <property type="entry name" value="Periplasmic binding protein-like II"/>
    <property type="match status" value="1"/>
</dbReference>
<evidence type="ECO:0000256" key="10">
    <source>
        <dbReference type="ARBA" id="ARBA00023180"/>
    </source>
</evidence>
<evidence type="ECO:0000256" key="4">
    <source>
        <dbReference type="ARBA" id="ARBA00022475"/>
    </source>
</evidence>
<keyword evidence="10" id="KW-0325">Glycoprotein</keyword>
<dbReference type="AlphaFoldDB" id="A0A212F4A5"/>
<dbReference type="Pfam" id="PF00060">
    <property type="entry name" value="Lig_chan"/>
    <property type="match status" value="1"/>
</dbReference>
<evidence type="ECO:0000313" key="16">
    <source>
        <dbReference type="EMBL" id="OWR48561.1"/>
    </source>
</evidence>
<dbReference type="InParanoid" id="A0A212F4A5"/>
<keyword evidence="3" id="KW-0813">Transport</keyword>
<dbReference type="Gene3D" id="1.10.287.70">
    <property type="match status" value="1"/>
</dbReference>
<evidence type="ECO:0000256" key="5">
    <source>
        <dbReference type="ARBA" id="ARBA00022692"/>
    </source>
</evidence>
<dbReference type="FunCoup" id="A0A212F4A5">
    <property type="interactions" value="22"/>
</dbReference>
<keyword evidence="7" id="KW-0406">Ion transport</keyword>
<evidence type="ECO:0000313" key="17">
    <source>
        <dbReference type="Proteomes" id="UP000007151"/>
    </source>
</evidence>
<dbReference type="InterPro" id="IPR019594">
    <property type="entry name" value="Glu/Gly-bd"/>
</dbReference>
<evidence type="ECO:0000256" key="7">
    <source>
        <dbReference type="ARBA" id="ARBA00023065"/>
    </source>
</evidence>
<keyword evidence="12" id="KW-0407">Ion channel</keyword>
<keyword evidence="4" id="KW-1003">Cell membrane</keyword>
<dbReference type="Proteomes" id="UP000007151">
    <property type="component" value="Unassembled WGS sequence"/>
</dbReference>
<evidence type="ECO:0000256" key="3">
    <source>
        <dbReference type="ARBA" id="ARBA00022448"/>
    </source>
</evidence>
<dbReference type="InterPro" id="IPR001320">
    <property type="entry name" value="Iontro_rcpt_C"/>
</dbReference>
<sequence length="550" mass="63165">MLEASQMGCSDYIVQMDDPQSFMMNFDKVIHMGNVRRSDRKIVMIPSTKLPLNDSNYELLKVLSMKETSFVANILLVLPQHGRFENQCEKYDLVTHQFVGRDNNDLPVYLDVWDSCTLQFAYNVDLFPHNMLNLYGKVVTVAAFTYKPYVILDIDTSIVPQGQDGIDVRIVEEFCRWINCTIEIIREDEEEWGEIYANQTGIGVLGSVFEDRADLGITALYSWYEEYVEMDFSAPYIRTGITCIAPSPRLLASWTMPLLPFSLYMWIGIFFTFLYSSLALSIARGFKLDKVFFTTFAILITQSVSSTFFQPWRIRSVLGWMMITGLVLDNAYGGGLASTFTVPKYEPTVDTIRDMVDRKLEWGATHTAWTFSLTLSQEPLIKQLISQFKTYSAEELVEKSFTRNLAFSIEILPAGYFAIGEYITKEASLDLTIMLEQFYFEQCVIMMRKSSVFTDKINKLIGRLHESGLLLAWETQIALQHLDYEVQLEVKLSRSKRDVENIEPLAIRHVVGIFIIYGIGVTISFVVFLAEITCCKKKCKERKLYINLIL</sequence>
<keyword evidence="6 13" id="KW-1133">Transmembrane helix</keyword>
<evidence type="ECO:0000259" key="15">
    <source>
        <dbReference type="Pfam" id="PF10613"/>
    </source>
</evidence>
<feature type="domain" description="Ionotropic glutamate receptor L-glutamate and glycine-binding" evidence="15">
    <location>
        <begin position="138"/>
        <end position="247"/>
    </location>
</feature>
<evidence type="ECO:0000256" key="1">
    <source>
        <dbReference type="ARBA" id="ARBA00004651"/>
    </source>
</evidence>